<feature type="domain" description="IraD/Gp25-like" evidence="1">
    <location>
        <begin position="46"/>
        <end position="143"/>
    </location>
</feature>
<protein>
    <recommendedName>
        <fullName evidence="1">IraD/Gp25-like domain-containing protein</fullName>
    </recommendedName>
</protein>
<keyword evidence="3" id="KW-1185">Reference proteome</keyword>
<dbReference type="InterPro" id="IPR017737">
    <property type="entry name" value="TssE1-like"/>
</dbReference>
<dbReference type="InterPro" id="IPR053176">
    <property type="entry name" value="T6SS_TssE1-like"/>
</dbReference>
<organism evidence="2 3">
    <name type="scientific">Candidatus Nucleicultrix amoebiphila FS5</name>
    <dbReference type="NCBI Taxonomy" id="1414854"/>
    <lineage>
        <taxon>Bacteria</taxon>
        <taxon>Pseudomonadati</taxon>
        <taxon>Pseudomonadota</taxon>
        <taxon>Alphaproteobacteria</taxon>
        <taxon>Holosporales</taxon>
        <taxon>Candidatus Nucleicultricaceae</taxon>
        <taxon>Candidatus Nucleicultrix</taxon>
    </lineage>
</organism>
<sequence>MPKRPLKQKTLKIKGAYPPLFDRLTDNDPTTLSENIHDVLLDFEGLKASLEDELTMILNTRHSSKDKAKEATYDSLSDYVLPQFYGLSDFSWFEVSSLAGRQNMAEEIAQTIEHFEPRFKNVSVKIIDINPHTLALEARLDGDITLGSFSKKVSFPILLENLIVKDEEKAAS</sequence>
<evidence type="ECO:0000259" key="1">
    <source>
        <dbReference type="Pfam" id="PF04965"/>
    </source>
</evidence>
<proteinExistence type="predicted"/>
<dbReference type="RefSeq" id="WP_085784244.1">
    <property type="nucleotide sequence ID" value="NZ_CP008743.1"/>
</dbReference>
<dbReference type="NCBIfam" id="TIGR03357">
    <property type="entry name" value="VI_zyme"/>
    <property type="match status" value="1"/>
</dbReference>
<name>A0A1W6N4L4_9PROT</name>
<evidence type="ECO:0000313" key="2">
    <source>
        <dbReference type="EMBL" id="ARN84762.1"/>
    </source>
</evidence>
<dbReference type="InterPro" id="IPR007048">
    <property type="entry name" value="IraD/Gp25-like"/>
</dbReference>
<dbReference type="PANTHER" id="PTHR38595:SF1">
    <property type="entry name" value="TYPE VI SECRETION SYSTEM COMPONENT TSSE1"/>
    <property type="match status" value="1"/>
</dbReference>
<gene>
    <name evidence="2" type="ORF">GQ61_05025</name>
</gene>
<reference evidence="2 3" key="1">
    <citation type="submission" date="2014-06" db="EMBL/GenBank/DDBJ databases">
        <title>The genome of the endonuclear symbiont Nucleicultrix amoebiphila.</title>
        <authorList>
            <person name="Schulz F."/>
            <person name="Horn M."/>
        </authorList>
    </citation>
    <scope>NUCLEOTIDE SEQUENCE [LARGE SCALE GENOMIC DNA]</scope>
    <source>
        <strain evidence="2 3">FS5</strain>
    </source>
</reference>
<dbReference type="Proteomes" id="UP000237351">
    <property type="component" value="Chromosome"/>
</dbReference>
<dbReference type="KEGG" id="naf:GQ61_05025"/>
<dbReference type="Pfam" id="PF04965">
    <property type="entry name" value="GPW_gp25"/>
    <property type="match status" value="1"/>
</dbReference>
<dbReference type="AlphaFoldDB" id="A0A1W6N4L4"/>
<dbReference type="EMBL" id="CP008743">
    <property type="protein sequence ID" value="ARN84762.1"/>
    <property type="molecule type" value="Genomic_DNA"/>
</dbReference>
<accession>A0A1W6N4L4</accession>
<dbReference type="PANTHER" id="PTHR38595">
    <property type="entry name" value="CYTOPLASMIC PROTEIN-RELATED"/>
    <property type="match status" value="1"/>
</dbReference>
<dbReference type="OrthoDB" id="119583at2"/>
<dbReference type="STRING" id="1414854.GQ61_05025"/>
<evidence type="ECO:0000313" key="3">
    <source>
        <dbReference type="Proteomes" id="UP000237351"/>
    </source>
</evidence>
<dbReference type="SUPFAM" id="SSF160719">
    <property type="entry name" value="gpW/gp25-like"/>
    <property type="match status" value="1"/>
</dbReference>